<proteinExistence type="predicted"/>
<comment type="caution">
    <text evidence="2">The sequence shown here is derived from an EMBL/GenBank/DDBJ whole genome shotgun (WGS) entry which is preliminary data.</text>
</comment>
<dbReference type="EMBL" id="LGRX02010053">
    <property type="protein sequence ID" value="KAK3271041.1"/>
    <property type="molecule type" value="Genomic_DNA"/>
</dbReference>
<evidence type="ECO:0000313" key="3">
    <source>
        <dbReference type="Proteomes" id="UP001190700"/>
    </source>
</evidence>
<keyword evidence="1" id="KW-0812">Transmembrane</keyword>
<organism evidence="2 3">
    <name type="scientific">Cymbomonas tetramitiformis</name>
    <dbReference type="NCBI Taxonomy" id="36881"/>
    <lineage>
        <taxon>Eukaryota</taxon>
        <taxon>Viridiplantae</taxon>
        <taxon>Chlorophyta</taxon>
        <taxon>Pyramimonadophyceae</taxon>
        <taxon>Pyramimonadales</taxon>
        <taxon>Pyramimonadaceae</taxon>
        <taxon>Cymbomonas</taxon>
    </lineage>
</organism>
<feature type="transmembrane region" description="Helical" evidence="1">
    <location>
        <begin position="158"/>
        <end position="175"/>
    </location>
</feature>
<accession>A0AAE0G539</accession>
<feature type="non-terminal residue" evidence="2">
    <location>
        <position position="1"/>
    </location>
</feature>
<dbReference type="AlphaFoldDB" id="A0AAE0G539"/>
<evidence type="ECO:0000256" key="1">
    <source>
        <dbReference type="SAM" id="Phobius"/>
    </source>
</evidence>
<evidence type="ECO:0000313" key="2">
    <source>
        <dbReference type="EMBL" id="KAK3271041.1"/>
    </source>
</evidence>
<gene>
    <name evidence="2" type="ORF">CYMTET_20590</name>
</gene>
<keyword evidence="1" id="KW-0472">Membrane</keyword>
<sequence length="238" mass="27792">VITARGIKRAVENVVYLVVTVLFEARYISRAIARFLVIAVRTLEAALMRAERFWRIVKDEYGRVKMAVYIVWKHHVKGKSLHAILDETDVQMKLDRTRQLEAKKAGILTRARHELDHPYLQCCYILLVLFWAMSIWIMLTFTVEIRNTQGNKAENQVLVGWVIAMLVDNLGLQVIKSVTIKIWIHLLFVWLKENRGGHESAMIAWYEKYIAIHLNMKYMDNSFDDDAMGEYDTLGMDF</sequence>
<dbReference type="Proteomes" id="UP001190700">
    <property type="component" value="Unassembled WGS sequence"/>
</dbReference>
<feature type="transmembrane region" description="Helical" evidence="1">
    <location>
        <begin position="119"/>
        <end position="138"/>
    </location>
</feature>
<reference evidence="2 3" key="1">
    <citation type="journal article" date="2015" name="Genome Biol. Evol.">
        <title>Comparative Genomics of a Bacterivorous Green Alga Reveals Evolutionary Causalities and Consequences of Phago-Mixotrophic Mode of Nutrition.</title>
        <authorList>
            <person name="Burns J.A."/>
            <person name="Paasch A."/>
            <person name="Narechania A."/>
            <person name="Kim E."/>
        </authorList>
    </citation>
    <scope>NUCLEOTIDE SEQUENCE [LARGE SCALE GENOMIC DNA]</scope>
    <source>
        <strain evidence="2 3">PLY_AMNH</strain>
    </source>
</reference>
<protein>
    <submittedName>
        <fullName evidence="2">Uncharacterized protein</fullName>
    </submittedName>
</protein>
<keyword evidence="3" id="KW-1185">Reference proteome</keyword>
<keyword evidence="1" id="KW-1133">Transmembrane helix</keyword>
<name>A0AAE0G539_9CHLO</name>